<proteinExistence type="predicted"/>
<dbReference type="InterPro" id="IPR001206">
    <property type="entry name" value="Diacylglycerol_kinase_cat_dom"/>
</dbReference>
<dbReference type="PhylomeDB" id="T1JKM2"/>
<dbReference type="eggNOG" id="KOG1116">
    <property type="taxonomic scope" value="Eukaryota"/>
</dbReference>
<protein>
    <recommendedName>
        <fullName evidence="5">DAGKc domain-containing protein</fullName>
    </recommendedName>
</protein>
<dbReference type="PANTHER" id="PTHR12358">
    <property type="entry name" value="SPHINGOSINE KINASE"/>
    <property type="match status" value="1"/>
</dbReference>
<keyword evidence="7" id="KW-1185">Reference proteome</keyword>
<dbReference type="PROSITE" id="PS50146">
    <property type="entry name" value="DAGK"/>
    <property type="match status" value="1"/>
</dbReference>
<evidence type="ECO:0000256" key="2">
    <source>
        <dbReference type="ARBA" id="ARBA00022741"/>
    </source>
</evidence>
<dbReference type="InterPro" id="IPR017438">
    <property type="entry name" value="ATP-NAD_kinase_N"/>
</dbReference>
<dbReference type="SUPFAM" id="SSF111331">
    <property type="entry name" value="NAD kinase/diacylglycerol kinase-like"/>
    <property type="match status" value="1"/>
</dbReference>
<keyword evidence="2" id="KW-0547">Nucleotide-binding</keyword>
<reference evidence="7" key="1">
    <citation type="submission" date="2011-05" db="EMBL/GenBank/DDBJ databases">
        <authorList>
            <person name="Richards S.R."/>
            <person name="Qu J."/>
            <person name="Jiang H."/>
            <person name="Jhangiani S.N."/>
            <person name="Agravi P."/>
            <person name="Goodspeed R."/>
            <person name="Gross S."/>
            <person name="Mandapat C."/>
            <person name="Jackson L."/>
            <person name="Mathew T."/>
            <person name="Pu L."/>
            <person name="Thornton R."/>
            <person name="Saada N."/>
            <person name="Wilczek-Boney K.B."/>
            <person name="Lee S."/>
            <person name="Kovar C."/>
            <person name="Wu Y."/>
            <person name="Scherer S.E."/>
            <person name="Worley K.C."/>
            <person name="Muzny D.M."/>
            <person name="Gibbs R."/>
        </authorList>
    </citation>
    <scope>NUCLEOTIDE SEQUENCE</scope>
    <source>
        <strain evidence="7">Brora</strain>
    </source>
</reference>
<dbReference type="Gene3D" id="3.40.50.10330">
    <property type="entry name" value="Probable inorganic polyphosphate/atp-NAD kinase, domain 1"/>
    <property type="match status" value="2"/>
</dbReference>
<dbReference type="OMA" id="TMGNFYA"/>
<evidence type="ECO:0000256" key="4">
    <source>
        <dbReference type="ARBA" id="ARBA00022840"/>
    </source>
</evidence>
<dbReference type="Proteomes" id="UP000014500">
    <property type="component" value="Unassembled WGS sequence"/>
</dbReference>
<accession>T1JKM2</accession>
<evidence type="ECO:0000259" key="5">
    <source>
        <dbReference type="PROSITE" id="PS50146"/>
    </source>
</evidence>
<evidence type="ECO:0000313" key="7">
    <source>
        <dbReference type="Proteomes" id="UP000014500"/>
    </source>
</evidence>
<dbReference type="InterPro" id="IPR050187">
    <property type="entry name" value="Lipid_Phosphate_FormReg"/>
</dbReference>
<dbReference type="InterPro" id="IPR045540">
    <property type="entry name" value="YegS/DAGK_C"/>
</dbReference>
<organism evidence="6 7">
    <name type="scientific">Strigamia maritima</name>
    <name type="common">European centipede</name>
    <name type="synonym">Geophilus maritimus</name>
    <dbReference type="NCBI Taxonomy" id="126957"/>
    <lineage>
        <taxon>Eukaryota</taxon>
        <taxon>Metazoa</taxon>
        <taxon>Ecdysozoa</taxon>
        <taxon>Arthropoda</taxon>
        <taxon>Myriapoda</taxon>
        <taxon>Chilopoda</taxon>
        <taxon>Pleurostigmophora</taxon>
        <taxon>Geophilomorpha</taxon>
        <taxon>Linotaeniidae</taxon>
        <taxon>Strigamia</taxon>
    </lineage>
</organism>
<evidence type="ECO:0000256" key="3">
    <source>
        <dbReference type="ARBA" id="ARBA00022777"/>
    </source>
</evidence>
<dbReference type="EnsemblMetazoa" id="SMAR014402-RA">
    <property type="protein sequence ID" value="SMAR014402-PA"/>
    <property type="gene ID" value="SMAR014402"/>
</dbReference>
<dbReference type="EMBL" id="JH431789">
    <property type="status" value="NOT_ANNOTATED_CDS"/>
    <property type="molecule type" value="Genomic_DNA"/>
</dbReference>
<evidence type="ECO:0000313" key="6">
    <source>
        <dbReference type="EnsemblMetazoa" id="SMAR014402-PA"/>
    </source>
</evidence>
<reference evidence="6" key="2">
    <citation type="submission" date="2015-02" db="UniProtKB">
        <authorList>
            <consortium name="EnsemblMetazoa"/>
        </authorList>
    </citation>
    <scope>IDENTIFICATION</scope>
</reference>
<sequence length="419" mass="46822">RKLLIFVNPRSGPGKALQIFQQRVIPILAEAHVEYSLIVTATICRQKQSCASIRRHMCRFELLGWNCNRFWRWIVVVFNGLMERTDWKSAIKTPVGVVPGGSGNGLARAIGHALEEEPYLQHAVLSSSLNLVSGRTKLMDIIRVEMRSETCYSFLSIGWGLLADIDIESEKMRSIGELRFALWSLAKIIGLRSYSGRVSYIPANTDPNPHLTRSATFPETSDESVQRAGDPRYSVNGEYDDASLLPPLNQPIPCTWMSLEDSFLLVYVVYQTHIGSEVFFAPSARLDDGIMWLLTVRKGVSRKQLLSFMLSLESGEHTRCPFVGMIPVRAVRIEPFTDSGHMTVDGENVECGPMQAEVLPSLARIMIEFFKFDRLSISISISISAIHSQLSPVHATIVVGCSRLSMERPIGVGVLVLRR</sequence>
<dbReference type="GO" id="GO:0046512">
    <property type="term" value="P:sphingosine biosynthetic process"/>
    <property type="evidence" value="ECO:0007669"/>
    <property type="project" value="TreeGrafter"/>
</dbReference>
<dbReference type="PANTHER" id="PTHR12358:SF112">
    <property type="entry name" value="LD11247P-RELATED"/>
    <property type="match status" value="1"/>
</dbReference>
<feature type="domain" description="DAGKc" evidence="5">
    <location>
        <begin position="1"/>
        <end position="148"/>
    </location>
</feature>
<dbReference type="GO" id="GO:0005524">
    <property type="term" value="F:ATP binding"/>
    <property type="evidence" value="ECO:0007669"/>
    <property type="project" value="UniProtKB-KW"/>
</dbReference>
<keyword evidence="4" id="KW-0067">ATP-binding</keyword>
<keyword evidence="3" id="KW-0418">Kinase</keyword>
<dbReference type="Gene3D" id="2.60.200.40">
    <property type="match status" value="1"/>
</dbReference>
<dbReference type="Pfam" id="PF19279">
    <property type="entry name" value="YegS_C"/>
    <property type="match status" value="1"/>
</dbReference>
<evidence type="ECO:0000256" key="1">
    <source>
        <dbReference type="ARBA" id="ARBA00022679"/>
    </source>
</evidence>
<name>T1JKM2_STRMM</name>
<dbReference type="Pfam" id="PF00781">
    <property type="entry name" value="DAGK_cat"/>
    <property type="match status" value="2"/>
</dbReference>
<dbReference type="GO" id="GO:0005737">
    <property type="term" value="C:cytoplasm"/>
    <property type="evidence" value="ECO:0007669"/>
    <property type="project" value="TreeGrafter"/>
</dbReference>
<dbReference type="InterPro" id="IPR016064">
    <property type="entry name" value="NAD/diacylglycerol_kinase_sf"/>
</dbReference>
<dbReference type="GO" id="GO:0001727">
    <property type="term" value="F:lipid kinase activity"/>
    <property type="evidence" value="ECO:0007669"/>
    <property type="project" value="TreeGrafter"/>
</dbReference>
<keyword evidence="1" id="KW-0808">Transferase</keyword>
<dbReference type="GO" id="GO:0016020">
    <property type="term" value="C:membrane"/>
    <property type="evidence" value="ECO:0007669"/>
    <property type="project" value="TreeGrafter"/>
</dbReference>
<dbReference type="AlphaFoldDB" id="T1JKM2"/>
<dbReference type="STRING" id="126957.T1JKM2"/>
<dbReference type="HOGENOM" id="CLU_013399_1_0_1"/>